<dbReference type="Gene3D" id="3.30.70.1180">
    <property type="entry name" value="Vacuolar atp synthase subunit c, domain 1"/>
    <property type="match status" value="1"/>
</dbReference>
<name>A0ABM4KQU9_EQUPR</name>
<keyword evidence="8" id="KW-1185">Reference proteome</keyword>
<dbReference type="CDD" id="cd14785">
    <property type="entry name" value="V-ATPase_C"/>
    <property type="match status" value="1"/>
</dbReference>
<dbReference type="Gene3D" id="1.20.1460.10">
    <property type="entry name" value="subunit c (vma5p) of the yeast v-atpase, domain 2"/>
    <property type="match status" value="1"/>
</dbReference>
<organism evidence="8 9">
    <name type="scientific">Equus przewalskii</name>
    <name type="common">Przewalski's horse</name>
    <name type="synonym">Equus caballus przewalskii</name>
    <dbReference type="NCBI Taxonomy" id="9798"/>
    <lineage>
        <taxon>Eukaryota</taxon>
        <taxon>Metazoa</taxon>
        <taxon>Chordata</taxon>
        <taxon>Craniata</taxon>
        <taxon>Vertebrata</taxon>
        <taxon>Euteleostomi</taxon>
        <taxon>Mammalia</taxon>
        <taxon>Eutheria</taxon>
        <taxon>Laurasiatheria</taxon>
        <taxon>Perissodactyla</taxon>
        <taxon>Equidae</taxon>
        <taxon>Equus</taxon>
    </lineage>
</organism>
<dbReference type="Gene3D" id="3.30.70.100">
    <property type="match status" value="1"/>
</dbReference>
<dbReference type="InterPro" id="IPR036132">
    <property type="entry name" value="Vac_ATP_synth_c_sf"/>
</dbReference>
<reference evidence="9" key="1">
    <citation type="submission" date="2025-08" db="UniProtKB">
        <authorList>
            <consortium name="RefSeq"/>
        </authorList>
    </citation>
    <scope>IDENTIFICATION</scope>
    <source>
        <tissue evidence="9">Blood</tissue>
    </source>
</reference>
<evidence type="ECO:0000256" key="1">
    <source>
        <dbReference type="ARBA" id="ARBA00006138"/>
    </source>
</evidence>
<dbReference type="Proteomes" id="UP001652662">
    <property type="component" value="Chromosome 14"/>
</dbReference>
<comment type="similarity">
    <text evidence="1 7">Belongs to the V-ATPase C subunit family.</text>
</comment>
<sequence>MSEFWLISAPGDKENLQALERMNTVTSKSNLSYNTKFMIPDFKVGTLDSLVGLSDELGKLDAFAESLIRRMAQSVVEVMEDAKGMAQENLLANGGLKEKMKCLKIDLTSFVTHFEWDMAKYPAKQPLVSVVDTVAKQLAQIETDLKSRMASYNTLKTNLENLERKSMGNLFTRTLSDIVSKEDFVLDSEYLITLLVIVPKQSYTQWQKTYESLSDMVVPRSTKLIAEDNEGGLFTVTLFRKVIDDFKTKAKENKFTVREYYYDEKEIKREREEMSRLLSDKKQQYGPLLRWLKVNFSEAFIAWIHIKALRVFVESVLRYGLPVNFQAVLLQPKKSSTKRLREVLNSVFRHLDQVAAASILDVGTRSRNSRVSTVRSASLPRRDCPGTVLGRLL</sequence>
<dbReference type="PANTHER" id="PTHR10137">
    <property type="entry name" value="V-TYPE PROTON ATPASE SUBUNIT C"/>
    <property type="match status" value="1"/>
</dbReference>
<dbReference type="SUPFAM" id="SSF118203">
    <property type="entry name" value="Vacuolar ATP synthase subunit C"/>
    <property type="match status" value="1"/>
</dbReference>
<accession>A0ABM4KQU9</accession>
<evidence type="ECO:0000256" key="4">
    <source>
        <dbReference type="ARBA" id="ARBA00023065"/>
    </source>
</evidence>
<evidence type="ECO:0000256" key="2">
    <source>
        <dbReference type="ARBA" id="ARBA00022448"/>
    </source>
</evidence>
<evidence type="ECO:0000313" key="9">
    <source>
        <dbReference type="RefSeq" id="XP_070430575.1"/>
    </source>
</evidence>
<dbReference type="GeneID" id="103557399"/>
<keyword evidence="4 7" id="KW-0406">Ion transport</keyword>
<dbReference type="RefSeq" id="XP_070430575.1">
    <property type="nucleotide sequence ID" value="XM_070574474.1"/>
</dbReference>
<dbReference type="Pfam" id="PF03223">
    <property type="entry name" value="V-ATPase_C"/>
    <property type="match status" value="1"/>
</dbReference>
<evidence type="ECO:0000256" key="5">
    <source>
        <dbReference type="ARBA" id="ARBA00046006"/>
    </source>
</evidence>
<evidence type="ECO:0000256" key="6">
    <source>
        <dbReference type="ARBA" id="ARBA00046696"/>
    </source>
</evidence>
<comment type="subunit">
    <text evidence="7">V-ATPase is a heteromultimeric enzyme made up of two complexes: the ATP-hydrolytic V1 complex and the proton translocation V0 complex. The V1 complex consists of three catalytic AB heterodimers that form a heterohexamer, three peripheral stalks each consisting of EG heterodimers, one central rotor including subunits D and F, and the regulatory subunits C and H. The proton translocation complex V0 consists of the proton transport subunit a, a ring of proteolipid subunits c9c'', rotary subunit d, subunits e and f, and two accessory subunits.</text>
</comment>
<protein>
    <recommendedName>
        <fullName evidence="7">V-type proton ATPase subunit C</fullName>
    </recommendedName>
</protein>
<evidence type="ECO:0000313" key="8">
    <source>
        <dbReference type="Proteomes" id="UP001652662"/>
    </source>
</evidence>
<dbReference type="InterPro" id="IPR004907">
    <property type="entry name" value="ATPase_V1-cplx_csu"/>
</dbReference>
<proteinExistence type="inferred from homology"/>
<comment type="subunit">
    <text evidence="6">V-ATPase is a heteromultimeric enzyme made up of two complexes: the ATP-hydrolytic V1 complex and the proton translocation V0 complex. The V1 complex consists of three catalytic AB heterodimers that form a heterohexamer, three peripheral stalks each consisting of EG heterodimers, one central rotor including subunits D and F, and the regulatory subunits C and H. The proton translocation complex V0 consists of the proton transport subunit a, a ring of proteolipid subunits c9c'', rotary subunit d, subunits e and f, and the accessory subunits ATP6AP1/Ac45 and ATP6AP2/PRR.</text>
</comment>
<comment type="function">
    <text evidence="5 7">Subunit of the V1 complex of vacuolar(H+)-ATPase (V-ATPase), a multisubunit enzyme composed of a peripheral complex (V1) that hydrolyzes ATP and a membrane integral complex (V0) that translocates protons. V-ATPase is responsible for acidifying and maintaining the pH of intracellular compartments and in some cell types, is targeted to the plasma membrane, where it is responsible for acidifying the extracellular environment. Subunit C is necessary for the assembly of the catalytic sector of the enzyme and is likely to have a specific function in its catalytic activity.</text>
</comment>
<gene>
    <name evidence="9" type="primary">ATP6V1C2</name>
</gene>
<evidence type="ECO:0000256" key="7">
    <source>
        <dbReference type="RuleBase" id="RU364010"/>
    </source>
</evidence>
<evidence type="ECO:0000256" key="3">
    <source>
        <dbReference type="ARBA" id="ARBA00022781"/>
    </source>
</evidence>
<keyword evidence="2 7" id="KW-0813">Transport</keyword>
<dbReference type="PANTHER" id="PTHR10137:SF4">
    <property type="entry name" value="V-TYPE PROTON ATPASE SUBUNIT C 2"/>
    <property type="match status" value="1"/>
</dbReference>
<keyword evidence="3 7" id="KW-0375">Hydrogen ion transport</keyword>